<gene>
    <name evidence="2" type="ORF">SAMN02745166_00102</name>
</gene>
<dbReference type="InterPro" id="IPR019837">
    <property type="entry name" value="CHP02597"/>
</dbReference>
<protein>
    <submittedName>
        <fullName evidence="2">TIGR02597 family protein</fullName>
    </submittedName>
</protein>
<reference evidence="3" key="1">
    <citation type="submission" date="2017-02" db="EMBL/GenBank/DDBJ databases">
        <authorList>
            <person name="Varghese N."/>
            <person name="Submissions S."/>
        </authorList>
    </citation>
    <scope>NUCLEOTIDE SEQUENCE [LARGE SCALE GENOMIC DNA]</scope>
    <source>
        <strain evidence="3">ATCC 700200</strain>
    </source>
</reference>
<dbReference type="Proteomes" id="UP000190774">
    <property type="component" value="Unassembled WGS sequence"/>
</dbReference>
<evidence type="ECO:0000313" key="3">
    <source>
        <dbReference type="Proteomes" id="UP000190774"/>
    </source>
</evidence>
<proteinExistence type="predicted"/>
<keyword evidence="3" id="KW-1185">Reference proteome</keyword>
<dbReference type="STRING" id="48467.SAMN02745166_00102"/>
<name>A0A1T4WFN9_9BACT</name>
<evidence type="ECO:0000313" key="2">
    <source>
        <dbReference type="EMBL" id="SKA75969.1"/>
    </source>
</evidence>
<dbReference type="EMBL" id="FUYE01000001">
    <property type="protein sequence ID" value="SKA75969.1"/>
    <property type="molecule type" value="Genomic_DNA"/>
</dbReference>
<dbReference type="AlphaFoldDB" id="A0A1T4WFN9"/>
<evidence type="ECO:0000256" key="1">
    <source>
        <dbReference type="SAM" id="SignalP"/>
    </source>
</evidence>
<dbReference type="NCBIfam" id="TIGR02597">
    <property type="entry name" value="TIGR02597 family protein"/>
    <property type="match status" value="1"/>
</dbReference>
<dbReference type="RefSeq" id="WP_078811344.1">
    <property type="nucleotide sequence ID" value="NZ_FUYE01000001.1"/>
</dbReference>
<dbReference type="OrthoDB" id="185102at2"/>
<organism evidence="2 3">
    <name type="scientific">Prosthecobacter debontii</name>
    <dbReference type="NCBI Taxonomy" id="48467"/>
    <lineage>
        <taxon>Bacteria</taxon>
        <taxon>Pseudomonadati</taxon>
        <taxon>Verrucomicrobiota</taxon>
        <taxon>Verrucomicrobiia</taxon>
        <taxon>Verrucomicrobiales</taxon>
        <taxon>Verrucomicrobiaceae</taxon>
        <taxon>Prosthecobacter</taxon>
    </lineage>
</organism>
<feature type="signal peptide" evidence="1">
    <location>
        <begin position="1"/>
        <end position="20"/>
    </location>
</feature>
<accession>A0A1T4WFN9</accession>
<sequence length="341" mass="35335">MNTTASCLLLALFSPMVAIAQLTVYSEIAGFDTVTVTGTGGAESKLTFAGTEFLQTAKYSGVASALASNTITDASAAWTDDEFNGDSGSHYVEIVSVNGSKTAAGVGATRTIIRTTSNTITLESGLPAGLGSPVEFRIISHWTLATIFGSTNTAGLQGGSVVSADHVQLWNGTGYDSYYYQTAGIGGAGWRKVGNQSLDASNTVIRPDQNVIIKRVGGASVSLVLSGWVKTGPSSLDIVPGFNFVPNPYSVAMTLASSGLYNGNAVTGIAGGNVSSADQVLLWNGTRYETYYYQNAGIGGTGWRKAGEQSVDASGATILPGSAVILRRKNPAGFTWVMPQH</sequence>
<keyword evidence="1" id="KW-0732">Signal</keyword>
<feature type="chain" id="PRO_5013318484" evidence="1">
    <location>
        <begin position="21"/>
        <end position="341"/>
    </location>
</feature>